<evidence type="ECO:0000313" key="1">
    <source>
        <dbReference type="EMBL" id="MBB6498424.1"/>
    </source>
</evidence>
<dbReference type="EMBL" id="JACHCC010000001">
    <property type="protein sequence ID" value="MBB6498424.1"/>
    <property type="molecule type" value="Genomic_DNA"/>
</dbReference>
<name>A0A7X0MGT9_9SPHI</name>
<gene>
    <name evidence="1" type="ORF">HDF25_000548</name>
</gene>
<evidence type="ECO:0000313" key="2">
    <source>
        <dbReference type="Proteomes" id="UP000521017"/>
    </source>
</evidence>
<sequence length="52" mass="5797">MIREGAGVQKNSKISDDNKVPLRNQFLLSIIAHIIIANKAIIQATTIQRPKE</sequence>
<comment type="caution">
    <text evidence="1">The sequence shown here is derived from an EMBL/GenBank/DDBJ whole genome shotgun (WGS) entry which is preliminary data.</text>
</comment>
<proteinExistence type="predicted"/>
<protein>
    <submittedName>
        <fullName evidence="1">Uncharacterized protein</fullName>
    </submittedName>
</protein>
<reference evidence="1 2" key="1">
    <citation type="submission" date="2020-08" db="EMBL/GenBank/DDBJ databases">
        <title>Genomic Encyclopedia of Type Strains, Phase IV (KMG-V): Genome sequencing to study the core and pangenomes of soil and plant-associated prokaryotes.</title>
        <authorList>
            <person name="Whitman W."/>
        </authorList>
    </citation>
    <scope>NUCLEOTIDE SEQUENCE [LARGE SCALE GENOMIC DNA]</scope>
    <source>
        <strain evidence="1 2">M2T3</strain>
    </source>
</reference>
<accession>A0A7X0MGT9</accession>
<dbReference type="AlphaFoldDB" id="A0A7X0MGT9"/>
<organism evidence="1 2">
    <name type="scientific">Pedobacter cryoconitis</name>
    <dbReference type="NCBI Taxonomy" id="188932"/>
    <lineage>
        <taxon>Bacteria</taxon>
        <taxon>Pseudomonadati</taxon>
        <taxon>Bacteroidota</taxon>
        <taxon>Sphingobacteriia</taxon>
        <taxon>Sphingobacteriales</taxon>
        <taxon>Sphingobacteriaceae</taxon>
        <taxon>Pedobacter</taxon>
    </lineage>
</organism>
<dbReference type="Proteomes" id="UP000521017">
    <property type="component" value="Unassembled WGS sequence"/>
</dbReference>